<gene>
    <name evidence="1" type="ORF">A2875_01800</name>
</gene>
<evidence type="ECO:0000313" key="1">
    <source>
        <dbReference type="EMBL" id="OGG12441.1"/>
    </source>
</evidence>
<dbReference type="EMBL" id="MFJJ01000062">
    <property type="protein sequence ID" value="OGG12441.1"/>
    <property type="molecule type" value="Genomic_DNA"/>
</dbReference>
<sequence length="74" mass="8416">MIRTQVYLTEDLYARIQLEAKRGQKKAAAVVRELLRAGLERTQPNAGRALLEIAKLNLKGPKDLSSRIDDYLYT</sequence>
<dbReference type="AlphaFoldDB" id="A0A1F5ZJ58"/>
<evidence type="ECO:0000313" key="2">
    <source>
        <dbReference type="Proteomes" id="UP000177416"/>
    </source>
</evidence>
<dbReference type="Proteomes" id="UP000177416">
    <property type="component" value="Unassembled WGS sequence"/>
</dbReference>
<name>A0A1F5ZJ58_9BACT</name>
<reference evidence="1 2" key="1">
    <citation type="journal article" date="2016" name="Nat. Commun.">
        <title>Thousands of microbial genomes shed light on interconnected biogeochemical processes in an aquifer system.</title>
        <authorList>
            <person name="Anantharaman K."/>
            <person name="Brown C.T."/>
            <person name="Hug L.A."/>
            <person name="Sharon I."/>
            <person name="Castelle C.J."/>
            <person name="Probst A.J."/>
            <person name="Thomas B.C."/>
            <person name="Singh A."/>
            <person name="Wilkins M.J."/>
            <person name="Karaoz U."/>
            <person name="Brodie E.L."/>
            <person name="Williams K.H."/>
            <person name="Hubbard S.S."/>
            <person name="Banfield J.F."/>
        </authorList>
    </citation>
    <scope>NUCLEOTIDE SEQUENCE [LARGE SCALE GENOMIC DNA]</scope>
</reference>
<proteinExistence type="predicted"/>
<accession>A0A1F5ZJ58</accession>
<protein>
    <recommendedName>
        <fullName evidence="3">Ribbon-helix-helix protein CopG domain-containing protein</fullName>
    </recommendedName>
</protein>
<dbReference type="GO" id="GO:0006355">
    <property type="term" value="P:regulation of DNA-templated transcription"/>
    <property type="evidence" value="ECO:0007669"/>
    <property type="project" value="InterPro"/>
</dbReference>
<organism evidence="1 2">
    <name type="scientific">Candidatus Gottesmanbacteria bacterium RIFCSPHIGHO2_01_FULL_46_14</name>
    <dbReference type="NCBI Taxonomy" id="1798380"/>
    <lineage>
        <taxon>Bacteria</taxon>
        <taxon>Candidatus Gottesmaniibacteriota</taxon>
    </lineage>
</organism>
<evidence type="ECO:0008006" key="3">
    <source>
        <dbReference type="Google" id="ProtNLM"/>
    </source>
</evidence>
<comment type="caution">
    <text evidence="1">The sequence shown here is derived from an EMBL/GenBank/DDBJ whole genome shotgun (WGS) entry which is preliminary data.</text>
</comment>